<dbReference type="Proteomes" id="UP001058003">
    <property type="component" value="Chromosome"/>
</dbReference>
<dbReference type="InterPro" id="IPR051784">
    <property type="entry name" value="Nod_factor_ABC_transporter"/>
</dbReference>
<dbReference type="GO" id="GO:0140359">
    <property type="term" value="F:ABC-type transporter activity"/>
    <property type="evidence" value="ECO:0007669"/>
    <property type="project" value="InterPro"/>
</dbReference>
<feature type="transmembrane region" description="Helical" evidence="6">
    <location>
        <begin position="140"/>
        <end position="162"/>
    </location>
</feature>
<dbReference type="EMBL" id="CP073767">
    <property type="protein sequence ID" value="UWZ53513.1"/>
    <property type="molecule type" value="Genomic_DNA"/>
</dbReference>
<sequence>MAHPTALALEYHLVSYKRTWRSSVFSSFALPAMFLVAMGITVGHYIDARSTTIGVPYLDYLGPGLLASTALQVAVGDSTWPVYGGFHWTRVYHAMRASPLTVGDMLRGHLLFVTARVALSGAAFLVVLLLFGALHSWWSLATPLICVLLGAACAAPCFAYAARADNDGAFAVLFRVGVVPMTLFAGVFFPVESLPVPARLLAWVSPLWHGVELSRAATLGTATAWGVPAHTAVLLLWCAAGYVLALRAFTRKLGD</sequence>
<feature type="domain" description="ABC transmembrane type-2" evidence="7">
    <location>
        <begin position="22"/>
        <end position="252"/>
    </location>
</feature>
<protein>
    <recommendedName>
        <fullName evidence="6">Transport permease protein</fullName>
    </recommendedName>
</protein>
<evidence type="ECO:0000256" key="3">
    <source>
        <dbReference type="ARBA" id="ARBA00022989"/>
    </source>
</evidence>
<dbReference type="PROSITE" id="PS51012">
    <property type="entry name" value="ABC_TM2"/>
    <property type="match status" value="1"/>
</dbReference>
<dbReference type="RefSeq" id="WP_033364029.1">
    <property type="nucleotide sequence ID" value="NZ_CP073767.1"/>
</dbReference>
<feature type="transmembrane region" description="Helical" evidence="6">
    <location>
        <begin position="110"/>
        <end position="134"/>
    </location>
</feature>
<comment type="subcellular location">
    <subcellularLocation>
        <location evidence="6">Cell membrane</location>
        <topology evidence="6">Multi-pass membrane protein</topology>
    </subcellularLocation>
    <subcellularLocation>
        <location evidence="1">Membrane</location>
        <topology evidence="1">Multi-pass membrane protein</topology>
    </subcellularLocation>
</comment>
<dbReference type="GO" id="GO:0046677">
    <property type="term" value="P:response to antibiotic"/>
    <property type="evidence" value="ECO:0007669"/>
    <property type="project" value="UniProtKB-KW"/>
</dbReference>
<keyword evidence="4 6" id="KW-0472">Membrane</keyword>
<evidence type="ECO:0000256" key="4">
    <source>
        <dbReference type="ARBA" id="ARBA00023136"/>
    </source>
</evidence>
<keyword evidence="6" id="KW-1003">Cell membrane</keyword>
<keyword evidence="6" id="KW-0813">Transport</keyword>
<name>A0A9Q9MC11_9ACTN</name>
<dbReference type="Pfam" id="PF01061">
    <property type="entry name" value="ABC2_membrane"/>
    <property type="match status" value="1"/>
</dbReference>
<organism evidence="8 9">
    <name type="scientific">Dactylosporangium aurantiacum</name>
    <dbReference type="NCBI Taxonomy" id="35754"/>
    <lineage>
        <taxon>Bacteria</taxon>
        <taxon>Bacillati</taxon>
        <taxon>Actinomycetota</taxon>
        <taxon>Actinomycetes</taxon>
        <taxon>Micromonosporales</taxon>
        <taxon>Micromonosporaceae</taxon>
        <taxon>Dactylosporangium</taxon>
    </lineage>
</organism>
<dbReference type="PANTHER" id="PTHR43229:SF2">
    <property type="entry name" value="NODULATION PROTEIN J"/>
    <property type="match status" value="1"/>
</dbReference>
<dbReference type="PRINTS" id="PR00164">
    <property type="entry name" value="ABC2TRNSPORT"/>
</dbReference>
<comment type="similarity">
    <text evidence="6">Belongs to the ABC-2 integral membrane protein family.</text>
</comment>
<accession>A0A9Q9MC11</accession>
<feature type="transmembrane region" description="Helical" evidence="6">
    <location>
        <begin position="24"/>
        <end position="46"/>
    </location>
</feature>
<dbReference type="InterPro" id="IPR047817">
    <property type="entry name" value="ABC2_TM_bact-type"/>
</dbReference>
<feature type="transmembrane region" description="Helical" evidence="6">
    <location>
        <begin position="66"/>
        <end position="89"/>
    </location>
</feature>
<gene>
    <name evidence="8" type="ORF">Daura_44445</name>
</gene>
<dbReference type="AlphaFoldDB" id="A0A9Q9MC11"/>
<dbReference type="GO" id="GO:0043190">
    <property type="term" value="C:ATP-binding cassette (ABC) transporter complex"/>
    <property type="evidence" value="ECO:0007669"/>
    <property type="project" value="InterPro"/>
</dbReference>
<keyword evidence="9" id="KW-1185">Reference proteome</keyword>
<dbReference type="OrthoDB" id="9778589at2"/>
<reference evidence="8" key="1">
    <citation type="submission" date="2021-04" db="EMBL/GenBank/DDBJ databases">
        <title>Dactylosporangium aurantiacum NRRL B-8018 full assembly.</title>
        <authorList>
            <person name="Hartkoorn R.C."/>
            <person name="Beaudoing E."/>
            <person name="Hot D."/>
        </authorList>
    </citation>
    <scope>NUCLEOTIDE SEQUENCE</scope>
    <source>
        <strain evidence="8">NRRL B-8018</strain>
    </source>
</reference>
<keyword evidence="2 6" id="KW-0812">Transmembrane</keyword>
<dbReference type="PANTHER" id="PTHR43229">
    <property type="entry name" value="NODULATION PROTEIN J"/>
    <property type="match status" value="1"/>
</dbReference>
<dbReference type="KEGG" id="daur:Daura_44445"/>
<evidence type="ECO:0000256" key="1">
    <source>
        <dbReference type="ARBA" id="ARBA00004141"/>
    </source>
</evidence>
<feature type="transmembrane region" description="Helical" evidence="6">
    <location>
        <begin position="169"/>
        <end position="191"/>
    </location>
</feature>
<feature type="transmembrane region" description="Helical" evidence="6">
    <location>
        <begin position="229"/>
        <end position="249"/>
    </location>
</feature>
<dbReference type="PIRSF" id="PIRSF006648">
    <property type="entry name" value="DrrB"/>
    <property type="match status" value="1"/>
</dbReference>
<keyword evidence="3 6" id="KW-1133">Transmembrane helix</keyword>
<evidence type="ECO:0000313" key="8">
    <source>
        <dbReference type="EMBL" id="UWZ53513.1"/>
    </source>
</evidence>
<evidence type="ECO:0000256" key="6">
    <source>
        <dbReference type="RuleBase" id="RU361157"/>
    </source>
</evidence>
<evidence type="ECO:0000313" key="9">
    <source>
        <dbReference type="Proteomes" id="UP001058003"/>
    </source>
</evidence>
<dbReference type="InterPro" id="IPR000412">
    <property type="entry name" value="ABC_2_transport"/>
</dbReference>
<evidence type="ECO:0000256" key="5">
    <source>
        <dbReference type="ARBA" id="ARBA00023251"/>
    </source>
</evidence>
<evidence type="ECO:0000259" key="7">
    <source>
        <dbReference type="PROSITE" id="PS51012"/>
    </source>
</evidence>
<dbReference type="InterPro" id="IPR013525">
    <property type="entry name" value="ABC2_TM"/>
</dbReference>
<proteinExistence type="inferred from homology"/>
<keyword evidence="5" id="KW-0046">Antibiotic resistance</keyword>
<evidence type="ECO:0000256" key="2">
    <source>
        <dbReference type="ARBA" id="ARBA00022692"/>
    </source>
</evidence>